<proteinExistence type="predicted"/>
<dbReference type="EMBL" id="JAHXDN010000006">
    <property type="protein sequence ID" value="MBW4710163.1"/>
    <property type="molecule type" value="Genomic_DNA"/>
</dbReference>
<keyword evidence="4" id="KW-1185">Reference proteome</keyword>
<keyword evidence="1" id="KW-0285">Flavoprotein</keyword>
<dbReference type="AlphaFoldDB" id="A0A9X1FYX5"/>
<evidence type="ECO:0000313" key="3">
    <source>
        <dbReference type="EMBL" id="MBW4710163.1"/>
    </source>
</evidence>
<dbReference type="RefSeq" id="WP_219506375.1">
    <property type="nucleotide sequence ID" value="NZ_JAHXDN010000006.1"/>
</dbReference>
<evidence type="ECO:0000259" key="2">
    <source>
        <dbReference type="Pfam" id="PF03441"/>
    </source>
</evidence>
<comment type="caution">
    <text evidence="3">The sequence shown here is derived from an EMBL/GenBank/DDBJ whole genome shotgun (WGS) entry which is preliminary data.</text>
</comment>
<keyword evidence="1" id="KW-0274">FAD</keyword>
<organism evidence="3 4">
    <name type="scientific">Roseobacter insulae</name>
    <dbReference type="NCBI Taxonomy" id="2859783"/>
    <lineage>
        <taxon>Bacteria</taxon>
        <taxon>Pseudomonadati</taxon>
        <taxon>Pseudomonadota</taxon>
        <taxon>Alphaproteobacteria</taxon>
        <taxon>Rhodobacterales</taxon>
        <taxon>Roseobacteraceae</taxon>
        <taxon>Roseobacter</taxon>
    </lineage>
</organism>
<sequence>MTALDLFPPTRTAALERLSAFVPKAGRAYAARRNYDHGPGQHGDVSTLSPYVRCRLITEAEILTAVLGRHSEKSAEKFIQEVFWRTYWKGWLERRPTVWEAYQHDLRQAWDAVQSQTGLRDRWTCACLGNTDIECFNNWAQELVSMGYLHNHARMWFASIWVFTLELPWQLGADFFLRHLLDGDPACNTLSWRWVAGLQTVGKTYQARADNIAKYTNGRFRPRGQLAQTAAPRSGQPVPPPQALRALPPVDRGLKTGLLLHHDDLSPGYVFDQAAPVSLCHVAVENGISPLLPAPHVGDFRTAATRDSVARYQHRVDTVTEARSLDDILSWAARERLGQIVMTEPPVGPVAAFMDRLATHPDAPLLRPLRRPYDQAAWPHATTGFFGFRKAIPDLIARLN</sequence>
<reference evidence="3" key="1">
    <citation type="submission" date="2021-07" db="EMBL/GenBank/DDBJ databases">
        <title>Roseobacter insulae sp. nov., isolated from a tidal flat.</title>
        <authorList>
            <person name="Park S."/>
            <person name="Yoon J.-H."/>
        </authorList>
    </citation>
    <scope>NUCLEOTIDE SEQUENCE</scope>
    <source>
        <strain evidence="3">YSTF-M11</strain>
    </source>
</reference>
<dbReference type="InterPro" id="IPR002081">
    <property type="entry name" value="Cryptochrome/DNA_photolyase_1"/>
</dbReference>
<dbReference type="GO" id="GO:0071949">
    <property type="term" value="F:FAD binding"/>
    <property type="evidence" value="ECO:0007669"/>
    <property type="project" value="TreeGrafter"/>
</dbReference>
<dbReference type="Proteomes" id="UP001138661">
    <property type="component" value="Unassembled WGS sequence"/>
</dbReference>
<feature type="domain" description="Cryptochrome/DNA photolyase FAD-binding" evidence="2">
    <location>
        <begin position="78"/>
        <end position="205"/>
    </location>
</feature>
<feature type="binding site" evidence="1">
    <location>
        <begin position="182"/>
        <end position="184"/>
    </location>
    <ligand>
        <name>FAD</name>
        <dbReference type="ChEBI" id="CHEBI:57692"/>
    </ligand>
</feature>
<dbReference type="GO" id="GO:0003904">
    <property type="term" value="F:deoxyribodipyrimidine photo-lyase activity"/>
    <property type="evidence" value="ECO:0007669"/>
    <property type="project" value="TreeGrafter"/>
</dbReference>
<dbReference type="GO" id="GO:0003677">
    <property type="term" value="F:DNA binding"/>
    <property type="evidence" value="ECO:0007669"/>
    <property type="project" value="TreeGrafter"/>
</dbReference>
<feature type="binding site" evidence="1">
    <location>
        <position position="78"/>
    </location>
    <ligand>
        <name>FAD</name>
        <dbReference type="ChEBI" id="CHEBI:57692"/>
    </ligand>
</feature>
<name>A0A9X1FYX5_9RHOB</name>
<protein>
    <submittedName>
        <fullName evidence="3">DNA photolyase</fullName>
    </submittedName>
</protein>
<dbReference type="PANTHER" id="PTHR11455:SF9">
    <property type="entry name" value="CRYPTOCHROME CIRCADIAN CLOCK 5 ISOFORM X1"/>
    <property type="match status" value="1"/>
</dbReference>
<evidence type="ECO:0000313" key="4">
    <source>
        <dbReference type="Proteomes" id="UP001138661"/>
    </source>
</evidence>
<dbReference type="Pfam" id="PF03441">
    <property type="entry name" value="FAD_binding_7"/>
    <property type="match status" value="1"/>
</dbReference>
<dbReference type="InterPro" id="IPR005101">
    <property type="entry name" value="Cryptochr/Photolyase_FAD-bd"/>
</dbReference>
<feature type="binding site" evidence="1">
    <location>
        <position position="29"/>
    </location>
    <ligand>
        <name>FAD</name>
        <dbReference type="ChEBI" id="CHEBI:57692"/>
    </ligand>
</feature>
<dbReference type="PANTHER" id="PTHR11455">
    <property type="entry name" value="CRYPTOCHROME"/>
    <property type="match status" value="1"/>
</dbReference>
<accession>A0A9X1FYX5</accession>
<comment type="cofactor">
    <cofactor evidence="1">
        <name>FAD</name>
        <dbReference type="ChEBI" id="CHEBI:57692"/>
    </cofactor>
    <text evidence="1">Binds 1 FAD per subunit.</text>
</comment>
<gene>
    <name evidence="3" type="ORF">KX928_20445</name>
</gene>
<evidence type="ECO:0000256" key="1">
    <source>
        <dbReference type="PIRSR" id="PIRSR602081-1"/>
    </source>
</evidence>